<reference evidence="2 3" key="1">
    <citation type="submission" date="2023-07" db="EMBL/GenBank/DDBJ databases">
        <title>Sorghum-associated microbial communities from plants grown in Nebraska, USA.</title>
        <authorList>
            <person name="Schachtman D."/>
        </authorList>
    </citation>
    <scope>NUCLEOTIDE SEQUENCE [LARGE SCALE GENOMIC DNA]</scope>
    <source>
        <strain evidence="2 3">BE107</strain>
    </source>
</reference>
<dbReference type="InterPro" id="IPR001173">
    <property type="entry name" value="Glyco_trans_2-like"/>
</dbReference>
<gene>
    <name evidence="2" type="ORF">J2W94_000595</name>
</gene>
<protein>
    <submittedName>
        <fullName evidence="2">Glycosyltransferase involved in cell wall biosynthesis</fullName>
    </submittedName>
</protein>
<dbReference type="CDD" id="cd00761">
    <property type="entry name" value="Glyco_tranf_GTA_type"/>
    <property type="match status" value="1"/>
</dbReference>
<keyword evidence="3" id="KW-1185">Reference proteome</keyword>
<organism evidence="2 3">
    <name type="scientific">Pseudoxanthomonas sacheonensis</name>
    <dbReference type="NCBI Taxonomy" id="443615"/>
    <lineage>
        <taxon>Bacteria</taxon>
        <taxon>Pseudomonadati</taxon>
        <taxon>Pseudomonadota</taxon>
        <taxon>Gammaproteobacteria</taxon>
        <taxon>Lysobacterales</taxon>
        <taxon>Lysobacteraceae</taxon>
        <taxon>Pseudoxanthomonas</taxon>
    </lineage>
</organism>
<dbReference type="Pfam" id="PF00535">
    <property type="entry name" value="Glycos_transf_2"/>
    <property type="match status" value="1"/>
</dbReference>
<dbReference type="InterPro" id="IPR029044">
    <property type="entry name" value="Nucleotide-diphossugar_trans"/>
</dbReference>
<evidence type="ECO:0000259" key="1">
    <source>
        <dbReference type="Pfam" id="PF00535"/>
    </source>
</evidence>
<sequence>MTTATSLQSADGADHPAELLVSVIMPVFNAEPTLRKSVESVLRQTLTNLELVLVDDCSRDGSDRIMREYADKDRRVKIVSQPANAGVAEARNAGLRAASGSHVAFLDSDDWWDPRKLELQLAQMQESGALVSYAGYQRVAEDGHLLSCVEPPAEIAYGDMLKSNHIGNLTGVYDRRLGDVPFVRMGHEDYVFWLDRVRRAGHAVRVRHEGPLAYYLVRNGSVSSNKLRAARWQWRVYRESEHLTLWQAAWYMFHYVRHALSKRGLAAV</sequence>
<accession>A0ABU1RNH7</accession>
<dbReference type="RefSeq" id="WP_310090183.1">
    <property type="nucleotide sequence ID" value="NZ_JAVDTT010000001.1"/>
</dbReference>
<feature type="domain" description="Glycosyltransferase 2-like" evidence="1">
    <location>
        <begin position="22"/>
        <end position="138"/>
    </location>
</feature>
<dbReference type="PANTHER" id="PTHR22916:SF3">
    <property type="entry name" value="UDP-GLCNAC:BETAGAL BETA-1,3-N-ACETYLGLUCOSAMINYLTRANSFERASE-LIKE PROTEIN 1"/>
    <property type="match status" value="1"/>
</dbReference>
<dbReference type="SUPFAM" id="SSF53448">
    <property type="entry name" value="Nucleotide-diphospho-sugar transferases"/>
    <property type="match status" value="1"/>
</dbReference>
<dbReference type="PANTHER" id="PTHR22916">
    <property type="entry name" value="GLYCOSYLTRANSFERASE"/>
    <property type="match status" value="1"/>
</dbReference>
<comment type="caution">
    <text evidence="2">The sequence shown here is derived from an EMBL/GenBank/DDBJ whole genome shotgun (WGS) entry which is preliminary data.</text>
</comment>
<dbReference type="EMBL" id="JAVDTT010000001">
    <property type="protein sequence ID" value="MDR6840331.1"/>
    <property type="molecule type" value="Genomic_DNA"/>
</dbReference>
<proteinExistence type="predicted"/>
<dbReference type="Gene3D" id="3.90.550.10">
    <property type="entry name" value="Spore Coat Polysaccharide Biosynthesis Protein SpsA, Chain A"/>
    <property type="match status" value="1"/>
</dbReference>
<dbReference type="Proteomes" id="UP001254759">
    <property type="component" value="Unassembled WGS sequence"/>
</dbReference>
<name>A0ABU1RNH7_9GAMM</name>
<evidence type="ECO:0000313" key="2">
    <source>
        <dbReference type="EMBL" id="MDR6840331.1"/>
    </source>
</evidence>
<evidence type="ECO:0000313" key="3">
    <source>
        <dbReference type="Proteomes" id="UP001254759"/>
    </source>
</evidence>